<dbReference type="Gene3D" id="1.10.287.1770">
    <property type="match status" value="1"/>
</dbReference>
<comment type="function">
    <text evidence="1 14">Probable transporter of a GTP-driven Fe(2+) uptake system.</text>
</comment>
<keyword evidence="5 14" id="KW-0410">Iron transport</keyword>
<evidence type="ECO:0000256" key="8">
    <source>
        <dbReference type="ARBA" id="ARBA00022989"/>
    </source>
</evidence>
<comment type="similarity">
    <text evidence="14">Belongs to the TRAFAC class TrmE-Era-EngA-EngB-Septin-like GTPase superfamily. FeoB GTPase (TC 9.A.8) family.</text>
</comment>
<evidence type="ECO:0000256" key="2">
    <source>
        <dbReference type="ARBA" id="ARBA00004651"/>
    </source>
</evidence>
<keyword evidence="4" id="KW-1003">Cell membrane</keyword>
<evidence type="ECO:0000256" key="9">
    <source>
        <dbReference type="ARBA" id="ARBA00023004"/>
    </source>
</evidence>
<dbReference type="Pfam" id="PF07670">
    <property type="entry name" value="Gate"/>
    <property type="match status" value="2"/>
</dbReference>
<dbReference type="PANTHER" id="PTHR43185:SF1">
    <property type="entry name" value="FE(2+) TRANSPORTER FEOB"/>
    <property type="match status" value="1"/>
</dbReference>
<feature type="transmembrane region" description="Helical" evidence="14">
    <location>
        <begin position="352"/>
        <end position="372"/>
    </location>
</feature>
<dbReference type="InterPro" id="IPR030389">
    <property type="entry name" value="G_FEOB_dom"/>
</dbReference>
<evidence type="ECO:0000313" key="16">
    <source>
        <dbReference type="EMBL" id="MCP1103206.1"/>
    </source>
</evidence>
<gene>
    <name evidence="16" type="primary">feoB</name>
    <name evidence="16" type="ORF">NK125_12380</name>
</gene>
<dbReference type="InterPro" id="IPR027417">
    <property type="entry name" value="P-loop_NTPase"/>
</dbReference>
<feature type="transmembrane region" description="Helical" evidence="14">
    <location>
        <begin position="426"/>
        <end position="444"/>
    </location>
</feature>
<dbReference type="EMBL" id="JAMZFW010000020">
    <property type="protein sequence ID" value="MCP1103206.1"/>
    <property type="molecule type" value="Genomic_DNA"/>
</dbReference>
<feature type="transmembrane region" description="Helical" evidence="14">
    <location>
        <begin position="450"/>
        <end position="473"/>
    </location>
</feature>
<accession>A0ABT1EED8</accession>
<dbReference type="Pfam" id="PF02421">
    <property type="entry name" value="FeoB_N"/>
    <property type="match status" value="1"/>
</dbReference>
<feature type="domain" description="FeoB-type G" evidence="15">
    <location>
        <begin position="9"/>
        <end position="171"/>
    </location>
</feature>
<evidence type="ECO:0000259" key="15">
    <source>
        <dbReference type="PROSITE" id="PS51711"/>
    </source>
</evidence>
<dbReference type="InterPro" id="IPR050860">
    <property type="entry name" value="FeoB_GTPase"/>
</dbReference>
<feature type="transmembrane region" description="Helical" evidence="14">
    <location>
        <begin position="320"/>
        <end position="345"/>
    </location>
</feature>
<evidence type="ECO:0000256" key="6">
    <source>
        <dbReference type="ARBA" id="ARBA00022692"/>
    </source>
</evidence>
<sequence>MSTMTAVKTPVIALLGQPNSGKSTLFNALTGSHQHVGNWPGKTVEKKEGYFTKNGERYGVTDLPGSYSLSANSDEEVITRDYIASGKADVVCILADAAQLERSMFMLADYAGMDCPAVLLLNLMDIAKEQGKKVDAKKIEQRLGIPVVPFIAANRKEYDGFYQAIDRALEKKECLDVKKLDQRYREMEGGYYKALYDLMPKDGIDGYSPVWLAAKALEGDQVVIAKVRESLSIEKKKAFEETISQIKNGALLTGDCKFKWIDETLQGAVSGKKQRGTLSKFDKKATSKRWGKLIAICIMLAGLIASFIPAAPIMMIGQGLIGLGGGITAGLTAMGAPPIIISLLVDVALNTVGFAISMIGFVFSVNLVFGLIEEVGYMARVSYVFDGTMTKLGLQGKAVMPFLVSFGCTIGGAAGTRVIDSWGQRVLTIALAWVVPCAATWSIVPFLSSLYFGMGAPLVIIAIFAVALLHMMITAKIFGKRLVKEEDRTGLIMELPPYHKPKWGALIRSILVQTRDILWKAIKVIFIVSLVFWLLTYTGNGNPETTILYRFGRFIEPVTQIFGFTWQTFLAFVSSAISKEAALGVLSTLYVGGGSLFSATFGGSGTAANLSEVLATSITQAQALSFIFAVTFNVPCLMAISSTYQETRSLKWTLKIALYYFCAALILAFLVYHIGLLIF</sequence>
<keyword evidence="17" id="KW-1185">Reference proteome</keyword>
<dbReference type="InterPro" id="IPR011640">
    <property type="entry name" value="Fe2_transport_prot_B_C"/>
</dbReference>
<dbReference type="NCBIfam" id="TIGR00231">
    <property type="entry name" value="small_GTP"/>
    <property type="match status" value="1"/>
</dbReference>
<keyword evidence="12 14" id="KW-0472">Membrane</keyword>
<dbReference type="NCBIfam" id="TIGR00437">
    <property type="entry name" value="feoB"/>
    <property type="match status" value="1"/>
</dbReference>
<dbReference type="InterPro" id="IPR005225">
    <property type="entry name" value="Small_GTP-bd"/>
</dbReference>
<keyword evidence="7" id="KW-0547">Nucleotide-binding</keyword>
<feature type="transmembrane region" description="Helical" evidence="14">
    <location>
        <begin position="517"/>
        <end position="537"/>
    </location>
</feature>
<feature type="transmembrane region" description="Helical" evidence="14">
    <location>
        <begin position="656"/>
        <end position="678"/>
    </location>
</feature>
<reference evidence="16 17" key="1">
    <citation type="journal article" date="2022" name="Genome Biol. Evol.">
        <title>Host diet, physiology and behaviors set the stage for Lachnospiraceae cladogenesis.</title>
        <authorList>
            <person name="Vera-Ponce De Leon A."/>
            <person name="Schneider M."/>
            <person name="Jahnes B.C."/>
            <person name="Sadowski V."/>
            <person name="Camuy-Velez L.A."/>
            <person name="Duan J."/>
            <person name="Sabree Z.L."/>
        </authorList>
    </citation>
    <scope>NUCLEOTIDE SEQUENCE [LARGE SCALE GENOMIC DNA]</scope>
    <source>
        <strain evidence="16 17">PAL113</strain>
    </source>
</reference>
<feature type="transmembrane region" description="Helical" evidence="14">
    <location>
        <begin position="293"/>
        <end position="314"/>
    </location>
</feature>
<protein>
    <recommendedName>
        <fullName evidence="13 14">Ferrous iron transport protein B</fullName>
    </recommendedName>
</protein>
<feature type="transmembrane region" description="Helical" evidence="14">
    <location>
        <begin position="581"/>
        <end position="603"/>
    </location>
</feature>
<keyword evidence="8 14" id="KW-1133">Transmembrane helix</keyword>
<dbReference type="PROSITE" id="PS51711">
    <property type="entry name" value="G_FEOB"/>
    <property type="match status" value="1"/>
</dbReference>
<evidence type="ECO:0000313" key="17">
    <source>
        <dbReference type="Proteomes" id="UP001523566"/>
    </source>
</evidence>
<dbReference type="RefSeq" id="WP_262066990.1">
    <property type="nucleotide sequence ID" value="NZ_JAMXOD010000020.1"/>
</dbReference>
<dbReference type="Pfam" id="PF07664">
    <property type="entry name" value="FeoB_C"/>
    <property type="match status" value="1"/>
</dbReference>
<dbReference type="Proteomes" id="UP001523566">
    <property type="component" value="Unassembled WGS sequence"/>
</dbReference>
<dbReference type="PANTHER" id="PTHR43185">
    <property type="entry name" value="FERROUS IRON TRANSPORT PROTEIN B"/>
    <property type="match status" value="1"/>
</dbReference>
<evidence type="ECO:0000256" key="13">
    <source>
        <dbReference type="NCBIfam" id="TIGR00437"/>
    </source>
</evidence>
<evidence type="ECO:0000256" key="14">
    <source>
        <dbReference type="RuleBase" id="RU362098"/>
    </source>
</evidence>
<keyword evidence="10" id="KW-0406">Ion transport</keyword>
<dbReference type="Gene3D" id="3.40.50.300">
    <property type="entry name" value="P-loop containing nucleotide triphosphate hydrolases"/>
    <property type="match status" value="1"/>
</dbReference>
<keyword evidence="11 14" id="KW-0342">GTP-binding</keyword>
<feature type="transmembrane region" description="Helical" evidence="14">
    <location>
        <begin position="557"/>
        <end position="574"/>
    </location>
</feature>
<comment type="caution">
    <text evidence="16">The sequence shown here is derived from an EMBL/GenBank/DDBJ whole genome shotgun (WGS) entry which is preliminary data.</text>
</comment>
<evidence type="ECO:0000256" key="10">
    <source>
        <dbReference type="ARBA" id="ARBA00023065"/>
    </source>
</evidence>
<evidence type="ECO:0000256" key="1">
    <source>
        <dbReference type="ARBA" id="ARBA00003926"/>
    </source>
</evidence>
<evidence type="ECO:0000256" key="12">
    <source>
        <dbReference type="ARBA" id="ARBA00023136"/>
    </source>
</evidence>
<dbReference type="InterPro" id="IPR003373">
    <property type="entry name" value="Fe2_transport_prot-B"/>
</dbReference>
<dbReference type="InterPro" id="IPR011642">
    <property type="entry name" value="Gate_dom"/>
</dbReference>
<evidence type="ECO:0000256" key="3">
    <source>
        <dbReference type="ARBA" id="ARBA00022448"/>
    </source>
</evidence>
<keyword evidence="3 14" id="KW-0813">Transport</keyword>
<evidence type="ECO:0000256" key="4">
    <source>
        <dbReference type="ARBA" id="ARBA00022475"/>
    </source>
</evidence>
<feature type="transmembrane region" description="Helical" evidence="14">
    <location>
        <begin position="392"/>
        <end position="414"/>
    </location>
</feature>
<evidence type="ECO:0000256" key="7">
    <source>
        <dbReference type="ARBA" id="ARBA00022741"/>
    </source>
</evidence>
<keyword evidence="9 14" id="KW-0408">Iron</keyword>
<feature type="transmembrane region" description="Helical" evidence="14">
    <location>
        <begin position="623"/>
        <end position="644"/>
    </location>
</feature>
<proteinExistence type="inferred from homology"/>
<organism evidence="16 17">
    <name type="scientific">Aequitasia blattaphilus</name>
    <dbReference type="NCBI Taxonomy" id="2949332"/>
    <lineage>
        <taxon>Bacteria</taxon>
        <taxon>Bacillati</taxon>
        <taxon>Bacillota</taxon>
        <taxon>Clostridia</taxon>
        <taxon>Lachnospirales</taxon>
        <taxon>Lachnospiraceae</taxon>
        <taxon>Aequitasia</taxon>
    </lineage>
</organism>
<comment type="subcellular location">
    <subcellularLocation>
        <location evidence="2 14">Cell membrane</location>
        <topology evidence="2 14">Multi-pass membrane protein</topology>
    </subcellularLocation>
</comment>
<keyword evidence="6 14" id="KW-0812">Transmembrane</keyword>
<evidence type="ECO:0000256" key="5">
    <source>
        <dbReference type="ARBA" id="ARBA00022496"/>
    </source>
</evidence>
<dbReference type="CDD" id="cd01879">
    <property type="entry name" value="FeoB"/>
    <property type="match status" value="1"/>
</dbReference>
<name>A0ABT1EED8_9FIRM</name>
<evidence type="ECO:0000256" key="11">
    <source>
        <dbReference type="ARBA" id="ARBA00023134"/>
    </source>
</evidence>
<dbReference type="SUPFAM" id="SSF52540">
    <property type="entry name" value="P-loop containing nucleoside triphosphate hydrolases"/>
    <property type="match status" value="1"/>
</dbReference>